<evidence type="ECO:0000256" key="5">
    <source>
        <dbReference type="ARBA" id="ARBA00022676"/>
    </source>
</evidence>
<keyword evidence="6" id="KW-0808">Transferase</keyword>
<dbReference type="GO" id="GO:0016020">
    <property type="term" value="C:membrane"/>
    <property type="evidence" value="ECO:0007669"/>
    <property type="project" value="UniProtKB-SubCell"/>
</dbReference>
<comment type="similarity">
    <text evidence="3">Belongs to the glycosyltransferase 31 family. Beta3-Gal-T subfamily.</text>
</comment>
<keyword evidence="11" id="KW-0472">Membrane</keyword>
<evidence type="ECO:0000256" key="4">
    <source>
        <dbReference type="ARBA" id="ARBA00012557"/>
    </source>
</evidence>
<dbReference type="InterPro" id="IPR026050">
    <property type="entry name" value="C1GALT1/C1GALT1_chp1"/>
</dbReference>
<evidence type="ECO:0000259" key="12">
    <source>
        <dbReference type="Pfam" id="PF02434"/>
    </source>
</evidence>
<dbReference type="OrthoDB" id="414175at2759"/>
<comment type="subcellular location">
    <subcellularLocation>
        <location evidence="1">Membrane</location>
        <topology evidence="1">Single-pass type II membrane protein</topology>
    </subcellularLocation>
</comment>
<keyword evidence="9" id="KW-0735">Signal-anchor</keyword>
<evidence type="ECO:0000256" key="3">
    <source>
        <dbReference type="ARBA" id="ARBA00006462"/>
    </source>
</evidence>
<dbReference type="EC" id="2.4.1.122" evidence="4"/>
<keyword evidence="14" id="KW-1185">Reference proteome</keyword>
<dbReference type="GO" id="GO:0016263">
    <property type="term" value="F:glycoprotein-N-acetylgalactosamine 3-beta-galactosyltransferase activity"/>
    <property type="evidence" value="ECO:0007669"/>
    <property type="project" value="UniProtKB-EC"/>
</dbReference>
<evidence type="ECO:0000256" key="6">
    <source>
        <dbReference type="ARBA" id="ARBA00022679"/>
    </source>
</evidence>
<proteinExistence type="inferred from homology"/>
<evidence type="ECO:0000256" key="9">
    <source>
        <dbReference type="ARBA" id="ARBA00022968"/>
    </source>
</evidence>
<gene>
    <name evidence="13" type="ORF">AOCH_001099</name>
</gene>
<dbReference type="PANTHER" id="PTHR23033">
    <property type="entry name" value="BETA1,3-GALACTOSYLTRANSFERASE"/>
    <property type="match status" value="1"/>
</dbReference>
<feature type="domain" description="Fringe-like glycosyltransferase" evidence="12">
    <location>
        <begin position="307"/>
        <end position="407"/>
    </location>
</feature>
<dbReference type="VEuPathDB" id="FungiDB:P175DRAFT_0503811"/>
<evidence type="ECO:0000256" key="7">
    <source>
        <dbReference type="ARBA" id="ARBA00022692"/>
    </source>
</evidence>
<evidence type="ECO:0000256" key="1">
    <source>
        <dbReference type="ARBA" id="ARBA00004606"/>
    </source>
</evidence>
<keyword evidence="5" id="KW-0328">Glycosyltransferase</keyword>
<comment type="caution">
    <text evidence="13">The sequence shown here is derived from an EMBL/GenBank/DDBJ whole genome shotgun (WGS) entry which is preliminary data.</text>
</comment>
<dbReference type="Gene3D" id="3.90.550.50">
    <property type="match status" value="1"/>
</dbReference>
<evidence type="ECO:0000256" key="8">
    <source>
        <dbReference type="ARBA" id="ARBA00022741"/>
    </source>
</evidence>
<dbReference type="InterPro" id="IPR003378">
    <property type="entry name" value="Fringe-like_glycosylTrfase"/>
</dbReference>
<dbReference type="AlphaFoldDB" id="A0A0F8U4M4"/>
<reference evidence="13 14" key="1">
    <citation type="submission" date="2015-02" db="EMBL/GenBank/DDBJ databases">
        <title>Draft Genome Sequences of Two Closely-Related Aflatoxigenic Aspergillus Species Obtained from the Cote d'Ivoire.</title>
        <authorList>
            <person name="Moore G.G."/>
            <person name="Beltz S.B."/>
            <person name="Mack B.M."/>
        </authorList>
    </citation>
    <scope>NUCLEOTIDE SEQUENCE [LARGE SCALE GENOMIC DNA]</scope>
    <source>
        <strain evidence="13 14">SRRC1432</strain>
    </source>
</reference>
<name>A0A0F8U4M4_9EURO</name>
<evidence type="ECO:0000313" key="14">
    <source>
        <dbReference type="Proteomes" id="UP000034947"/>
    </source>
</evidence>
<sequence>MYGSATVFNALVISGIKPTDRVGIVRINGLGRLAIRFTANTGRHAVKPDWKLYLGILDNRLTISPLTMSAGDFAFPYYGLGREGVACTRLYSRNPNRNMLDFAALHGIKSILICYPMIVDSIQGCFLFLDPGERKDAVNVMPFLLSQRASRRLSCLASFLFIVCFYALYHEHGINDRTYLSNVPSDCPHLPGLEHILVVLKTGVTEAQDKLPVHRNTTLRCIPNYIVWSDYEEEVAGIPVHDVLFNESQSLHSLPEFDLYTRVHTQGRESLTSTDLTDAASTPFGKPDNPGWVLDKWKFLPMIEHTFRRHSSAKWYVFMEADTYIVWPSLLAWLDKFDHTRPYYMGNQMQTSDVIFAHGGSGFVISRPAMERAVDLRAQKRDYWDNMTKSNWAGDCVLGLLLREAGIALEWSWPMLQLAPPKELDHFSPNYGRSPWCYPPLSFHHLRPEEIEELWSLDRRWTHKTSHLLYRDVFWQLAWPRMSENPVDDWDNLAGEERLIVSNIEQCREECKNDSECLQYSLREGDNMCRVGHGARLGEKKTGFKSAWLLDRINATAEKSGTCTDPEWIS</sequence>
<keyword evidence="8" id="KW-0547">Nucleotide-binding</keyword>
<dbReference type="EMBL" id="JYKN01002929">
    <property type="protein sequence ID" value="KKK14659.1"/>
    <property type="molecule type" value="Genomic_DNA"/>
</dbReference>
<dbReference type="Proteomes" id="UP000034947">
    <property type="component" value="Unassembled WGS sequence"/>
</dbReference>
<evidence type="ECO:0000256" key="11">
    <source>
        <dbReference type="ARBA" id="ARBA00023136"/>
    </source>
</evidence>
<organism evidence="13 14">
    <name type="scientific">Aspergillus ochraceoroseus</name>
    <dbReference type="NCBI Taxonomy" id="138278"/>
    <lineage>
        <taxon>Eukaryota</taxon>
        <taxon>Fungi</taxon>
        <taxon>Dikarya</taxon>
        <taxon>Ascomycota</taxon>
        <taxon>Pezizomycotina</taxon>
        <taxon>Eurotiomycetes</taxon>
        <taxon>Eurotiomycetidae</taxon>
        <taxon>Eurotiales</taxon>
        <taxon>Aspergillaceae</taxon>
        <taxon>Aspergillus</taxon>
        <taxon>Aspergillus subgen. Nidulantes</taxon>
    </lineage>
</organism>
<dbReference type="PANTHER" id="PTHR23033:SF47">
    <property type="entry name" value="APPLE DOMAIN-CONTAINING PROTEIN-RELATED"/>
    <property type="match status" value="1"/>
</dbReference>
<protein>
    <recommendedName>
        <fullName evidence="4">N-acetylgalactosaminide beta-1,3-galactosyltransferase</fullName>
        <ecNumber evidence="4">2.4.1.122</ecNumber>
    </recommendedName>
</protein>
<dbReference type="GO" id="GO:0000166">
    <property type="term" value="F:nucleotide binding"/>
    <property type="evidence" value="ECO:0007669"/>
    <property type="project" value="UniProtKB-KW"/>
</dbReference>
<dbReference type="Gene3D" id="3.40.50.720">
    <property type="entry name" value="NAD(P)-binding Rossmann-like Domain"/>
    <property type="match status" value="1"/>
</dbReference>
<comment type="pathway">
    <text evidence="2">Protein modification; protein glycosylation.</text>
</comment>
<accession>A0A0F8U4M4</accession>
<dbReference type="Pfam" id="PF02434">
    <property type="entry name" value="Fringe"/>
    <property type="match status" value="1"/>
</dbReference>
<evidence type="ECO:0000256" key="2">
    <source>
        <dbReference type="ARBA" id="ARBA00004922"/>
    </source>
</evidence>
<evidence type="ECO:0000256" key="10">
    <source>
        <dbReference type="ARBA" id="ARBA00022989"/>
    </source>
</evidence>
<evidence type="ECO:0000313" key="13">
    <source>
        <dbReference type="EMBL" id="KKK14659.1"/>
    </source>
</evidence>
<keyword evidence="10" id="KW-1133">Transmembrane helix</keyword>
<keyword evidence="7" id="KW-0812">Transmembrane</keyword>